<feature type="compositionally biased region" description="Polar residues" evidence="1">
    <location>
        <begin position="90"/>
        <end position="100"/>
    </location>
</feature>
<dbReference type="PROSITE" id="PS50896">
    <property type="entry name" value="LISH"/>
    <property type="match status" value="1"/>
</dbReference>
<feature type="region of interest" description="Disordered" evidence="1">
    <location>
        <begin position="553"/>
        <end position="637"/>
    </location>
</feature>
<dbReference type="EnsemblMetazoa" id="ADIR009868-RA">
    <property type="protein sequence ID" value="ADIR009868-PA"/>
    <property type="gene ID" value="ADIR009868"/>
</dbReference>
<feature type="compositionally biased region" description="Gly residues" evidence="1">
    <location>
        <begin position="979"/>
        <end position="988"/>
    </location>
</feature>
<feature type="compositionally biased region" description="Polar residues" evidence="1">
    <location>
        <begin position="912"/>
        <end position="923"/>
    </location>
</feature>
<feature type="compositionally biased region" description="Polar residues" evidence="1">
    <location>
        <begin position="495"/>
        <end position="511"/>
    </location>
</feature>
<dbReference type="InterPro" id="IPR006594">
    <property type="entry name" value="LisH"/>
</dbReference>
<dbReference type="Proteomes" id="UP000075884">
    <property type="component" value="Unassembled WGS sequence"/>
</dbReference>
<feature type="compositionally biased region" description="Polar residues" evidence="1">
    <location>
        <begin position="388"/>
        <end position="401"/>
    </location>
</feature>
<feature type="compositionally biased region" description="Low complexity" evidence="1">
    <location>
        <begin position="802"/>
        <end position="812"/>
    </location>
</feature>
<feature type="signal peptide" evidence="2">
    <location>
        <begin position="1"/>
        <end position="15"/>
    </location>
</feature>
<feature type="compositionally biased region" description="Low complexity" evidence="1">
    <location>
        <begin position="888"/>
        <end position="902"/>
    </location>
</feature>
<feature type="compositionally biased region" description="Basic and acidic residues" evidence="1">
    <location>
        <begin position="432"/>
        <end position="447"/>
    </location>
</feature>
<feature type="compositionally biased region" description="Polar residues" evidence="1">
    <location>
        <begin position="250"/>
        <end position="264"/>
    </location>
</feature>
<dbReference type="AlphaFoldDB" id="A0A182NQD3"/>
<evidence type="ECO:0000313" key="4">
    <source>
        <dbReference type="Proteomes" id="UP000075884"/>
    </source>
</evidence>
<evidence type="ECO:0000256" key="2">
    <source>
        <dbReference type="SAM" id="SignalP"/>
    </source>
</evidence>
<feature type="region of interest" description="Disordered" evidence="1">
    <location>
        <begin position="777"/>
        <end position="1023"/>
    </location>
</feature>
<feature type="compositionally biased region" description="Basic and acidic residues" evidence="1">
    <location>
        <begin position="875"/>
        <end position="884"/>
    </location>
</feature>
<keyword evidence="4" id="KW-1185">Reference proteome</keyword>
<reference evidence="4" key="1">
    <citation type="submission" date="2013-03" db="EMBL/GenBank/DDBJ databases">
        <title>The Genome Sequence of Anopheles dirus WRAIR2.</title>
        <authorList>
            <consortium name="The Broad Institute Genomics Platform"/>
            <person name="Neafsey D.E."/>
            <person name="Walton C."/>
            <person name="Walker B."/>
            <person name="Young S.K."/>
            <person name="Zeng Q."/>
            <person name="Gargeya S."/>
            <person name="Fitzgerald M."/>
            <person name="Haas B."/>
            <person name="Abouelleil A."/>
            <person name="Allen A.W."/>
            <person name="Alvarado L."/>
            <person name="Arachchi H.M."/>
            <person name="Berlin A.M."/>
            <person name="Chapman S.B."/>
            <person name="Gainer-Dewar J."/>
            <person name="Goldberg J."/>
            <person name="Griggs A."/>
            <person name="Gujja S."/>
            <person name="Hansen M."/>
            <person name="Howarth C."/>
            <person name="Imamovic A."/>
            <person name="Ireland A."/>
            <person name="Larimer J."/>
            <person name="McCowan C."/>
            <person name="Murphy C."/>
            <person name="Pearson M."/>
            <person name="Poon T.W."/>
            <person name="Priest M."/>
            <person name="Roberts A."/>
            <person name="Saif S."/>
            <person name="Shea T."/>
            <person name="Sisk P."/>
            <person name="Sykes S."/>
            <person name="Wortman J."/>
            <person name="Nusbaum C."/>
            <person name="Birren B."/>
        </authorList>
    </citation>
    <scope>NUCLEOTIDE SEQUENCE [LARGE SCALE GENOMIC DNA]</scope>
    <source>
        <strain evidence="4">WRAIR2</strain>
    </source>
</reference>
<feature type="compositionally biased region" description="Basic and acidic residues" evidence="1">
    <location>
        <begin position="576"/>
        <end position="593"/>
    </location>
</feature>
<feature type="compositionally biased region" description="Basic and acidic residues" evidence="1">
    <location>
        <begin position="1008"/>
        <end position="1023"/>
    </location>
</feature>
<name>A0A182NQD3_9DIPT</name>
<evidence type="ECO:0000313" key="3">
    <source>
        <dbReference type="EnsemblMetazoa" id="ADIR009868-PA"/>
    </source>
</evidence>
<feature type="compositionally biased region" description="Low complexity" evidence="1">
    <location>
        <begin position="931"/>
        <end position="971"/>
    </location>
</feature>
<proteinExistence type="predicted"/>
<keyword evidence="2" id="KW-0732">Signal</keyword>
<evidence type="ECO:0000256" key="1">
    <source>
        <dbReference type="SAM" id="MobiDB-lite"/>
    </source>
</evidence>
<feature type="compositionally biased region" description="Polar residues" evidence="1">
    <location>
        <begin position="449"/>
        <end position="466"/>
    </location>
</feature>
<feature type="chain" id="PRO_5012904463" evidence="2">
    <location>
        <begin position="16"/>
        <end position="1052"/>
    </location>
</feature>
<dbReference type="VEuPathDB" id="VectorBase:ADIR009868"/>
<accession>A0A182NQD3</accession>
<feature type="region of interest" description="Disordered" evidence="1">
    <location>
        <begin position="245"/>
        <end position="264"/>
    </location>
</feature>
<feature type="compositionally biased region" description="Low complexity" evidence="1">
    <location>
        <begin position="711"/>
        <end position="726"/>
    </location>
</feature>
<feature type="region of interest" description="Disordered" evidence="1">
    <location>
        <begin position="371"/>
        <end position="528"/>
    </location>
</feature>
<feature type="compositionally biased region" description="Polar residues" evidence="1">
    <location>
        <begin position="108"/>
        <end position="122"/>
    </location>
</feature>
<sequence length="1052" mass="110935">MHKQIVLVLVVSVLAANSYPTDYGHHSIGSGSHGAFGQGHFSQPLTGGPGPKVPDSFGIGHQYPAHGSSSGSSASASSSSFSSSHGGKMTGSQSHAQSGSQIGGHGGTISSAPQDRNRSSKTPMDTMTMAIMGQADMVMGQADRPVLLEHTHSRCLFMQRTMVTTKELVDITSKFLMELESNDIAHMVYNYLLEVRLMEAAELFFKTSPHLTQEQQLQTDKIPCNNAMRRISQVMHEFNDLQQRRVPGAQQEQSTASSEPIKLTVQSSPAVTQLSREEALAEWNRIRAINKSNFDNYAREINHQTEIKERLDKVLQQKQSRKQRNSQSKTKSLITKRQLEEPQQKEGLKLVKKAGRVDKVKATVRVAVDASKTEKGDGGTQRKKQPLKQRTCQLSESSDSACSVEDDESIRQMTENIKRYRRQRIRQPPEPTENKQHDTEQSTEKSDSVLISSISPQCHTKLSVDTSPPKAPATLRKNPAKTARNVRTPAKAKQESVTSTARAGTARQQQLRARKLAEAAETEKGENVHDTPMQARPIIALSLGSINTPAKAITIAPESSPTEGRRPTRTCTTTRRSNEELANRKTKSNEKTPKKTTTPRKKAAPVEQSTVAPDPTKQLTEEVNGATDRDLEPPPPAAGEVAEAAIYAVLAQLHGTITPSNGFVSRVLRLQPIVASICSSFAAVIMHTQFVLVLAVCALAAHGYPTDHHGSGSSSGSSASSNSQSAGFGGGFPALPGGHGGFGHGQFSQPLTAGTGPNVPGWSPDVFGKGFPFPAPAHGSSSGSSSSSFSSSFSTGHGGKMTGSQSHAQSGSQSGGHGGATSSGSSAGSQSFSGDGHGHQGSSSGSSAGAQSGSHDHHGQHGSSSGALSQSSSHGQDHGKDLHGHNGVVGSSSGAQSQSSSADHGPHGQVGTGSSAGAQSVSQDTHHGHGHAPSGSGSSAGAQSQSHHGHGHAPSGSGSSAGAQSQSQSSHAQDHGHHQGAGGHGSGGHQQFQHGQRGDGEGYGVRLSTDESKDGTVKKTESEAWHKCKEPVELDFKIFNFHSLRFTTLDIL</sequence>
<organism evidence="3 4">
    <name type="scientific">Anopheles dirus</name>
    <dbReference type="NCBI Taxonomy" id="7168"/>
    <lineage>
        <taxon>Eukaryota</taxon>
        <taxon>Metazoa</taxon>
        <taxon>Ecdysozoa</taxon>
        <taxon>Arthropoda</taxon>
        <taxon>Hexapoda</taxon>
        <taxon>Insecta</taxon>
        <taxon>Pterygota</taxon>
        <taxon>Neoptera</taxon>
        <taxon>Endopterygota</taxon>
        <taxon>Diptera</taxon>
        <taxon>Nematocera</taxon>
        <taxon>Culicoidea</taxon>
        <taxon>Culicidae</taxon>
        <taxon>Anophelinae</taxon>
        <taxon>Anopheles</taxon>
    </lineage>
</organism>
<feature type="region of interest" description="Disordered" evidence="1">
    <location>
        <begin position="34"/>
        <end position="122"/>
    </location>
</feature>
<feature type="compositionally biased region" description="Low complexity" evidence="1">
    <location>
        <begin position="779"/>
        <end position="794"/>
    </location>
</feature>
<reference evidence="3" key="2">
    <citation type="submission" date="2020-05" db="UniProtKB">
        <authorList>
            <consortium name="EnsemblMetazoa"/>
        </authorList>
    </citation>
    <scope>IDENTIFICATION</scope>
    <source>
        <strain evidence="3">WRAIR2</strain>
    </source>
</reference>
<protein>
    <submittedName>
        <fullName evidence="3">LisH domain-containing protein</fullName>
    </submittedName>
</protein>
<feature type="region of interest" description="Disordered" evidence="1">
    <location>
        <begin position="707"/>
        <end position="763"/>
    </location>
</feature>
<feature type="compositionally biased region" description="Basic and acidic residues" evidence="1">
    <location>
        <begin position="515"/>
        <end position="528"/>
    </location>
</feature>
<feature type="compositionally biased region" description="Basic and acidic residues" evidence="1">
    <location>
        <begin position="337"/>
        <end position="347"/>
    </location>
</feature>
<feature type="compositionally biased region" description="Gly residues" evidence="1">
    <location>
        <begin position="727"/>
        <end position="744"/>
    </location>
</feature>
<feature type="compositionally biased region" description="Low complexity" evidence="1">
    <location>
        <begin position="822"/>
        <end position="853"/>
    </location>
</feature>
<feature type="compositionally biased region" description="Low complexity" evidence="1">
    <location>
        <begin position="861"/>
        <end position="874"/>
    </location>
</feature>
<feature type="compositionally biased region" description="Low complexity" evidence="1">
    <location>
        <begin position="65"/>
        <end position="87"/>
    </location>
</feature>
<feature type="region of interest" description="Disordered" evidence="1">
    <location>
        <begin position="314"/>
        <end position="347"/>
    </location>
</feature>